<reference evidence="2 3" key="1">
    <citation type="journal article" date="2009" name="Stand. Genomic Sci.">
        <title>Complete genome sequence of Beutenbergia cavernae type strain (HKI 0122).</title>
        <authorList>
            <person name="Land M."/>
            <person name="Pukall R."/>
            <person name="Abt B."/>
            <person name="Goker M."/>
            <person name="Rohde M."/>
            <person name="Glavina Del Rio T."/>
            <person name="Tice H."/>
            <person name="Copeland A."/>
            <person name="Cheng J.F."/>
            <person name="Lucas S."/>
            <person name="Chen F."/>
            <person name="Nolan M."/>
            <person name="Bruce D."/>
            <person name="Goodwin L."/>
            <person name="Pitluck S."/>
            <person name="Ivanova N."/>
            <person name="Mavromatis K."/>
            <person name="Ovchinnikova G."/>
            <person name="Pati A."/>
            <person name="Chen A."/>
            <person name="Palaniappan K."/>
            <person name="Hauser L."/>
            <person name="Chang Y.J."/>
            <person name="Jefferies C.C."/>
            <person name="Saunders E."/>
            <person name="Brettin T."/>
            <person name="Detter J.C."/>
            <person name="Han C."/>
            <person name="Chain P."/>
            <person name="Bristow J."/>
            <person name="Eisen J.A."/>
            <person name="Markowitz V."/>
            <person name="Hugenholtz P."/>
            <person name="Kyrpides N.C."/>
            <person name="Klenk H.P."/>
            <person name="Lapidus A."/>
        </authorList>
    </citation>
    <scope>NUCLEOTIDE SEQUENCE [LARGE SCALE GENOMIC DNA]</scope>
    <source>
        <strain evidence="3">ATCC BAA-8 / DSM 12333 / NBRC 16432</strain>
    </source>
</reference>
<dbReference type="STRING" id="471853.Bcav_1727"/>
<organism evidence="2 3">
    <name type="scientific">Beutenbergia cavernae (strain ATCC BAA-8 / DSM 12333 / CCUG 43141 / JCM 11478 / NBRC 16432 / NCIMB 13614 / HKI 0122)</name>
    <dbReference type="NCBI Taxonomy" id="471853"/>
    <lineage>
        <taxon>Bacteria</taxon>
        <taxon>Bacillati</taxon>
        <taxon>Actinomycetota</taxon>
        <taxon>Actinomycetes</taxon>
        <taxon>Micrococcales</taxon>
        <taxon>Beutenbergiaceae</taxon>
        <taxon>Beutenbergia</taxon>
    </lineage>
</organism>
<gene>
    <name evidence="2" type="ordered locus">Bcav_1727</name>
</gene>
<feature type="transmembrane region" description="Helical" evidence="1">
    <location>
        <begin position="53"/>
        <end position="74"/>
    </location>
</feature>
<sequence>MENPQAPEPATRALRTVPRGAWIAGGAICGLAWSAALRGYMVELAGTESTFTWGGTFGALLLPGALAGGLLGWAEHLRRTGGRPRWRALALAPLPLAVAPLLMPGALATLATTGEGGGALAVGLMGPVGGYALAGRGPLRVISQAAAGAFVIALGATAPVITRTPLSDPRSAWNAVLVTALYGVLALGCAIPFRGVVAPEPARDGAAPDRGRTTAVSP</sequence>
<keyword evidence="3" id="KW-1185">Reference proteome</keyword>
<dbReference type="OrthoDB" id="3825761at2"/>
<feature type="transmembrane region" description="Helical" evidence="1">
    <location>
        <begin position="21"/>
        <end position="41"/>
    </location>
</feature>
<dbReference type="KEGG" id="bcv:Bcav_1727"/>
<feature type="transmembrane region" description="Helical" evidence="1">
    <location>
        <begin position="116"/>
        <end position="134"/>
    </location>
</feature>
<proteinExistence type="predicted"/>
<keyword evidence="1" id="KW-0472">Membrane</keyword>
<name>C5C470_BEUC1</name>
<dbReference type="Proteomes" id="UP000007962">
    <property type="component" value="Chromosome"/>
</dbReference>
<keyword evidence="1" id="KW-1133">Transmembrane helix</keyword>
<dbReference type="eggNOG" id="ENOG50341EE">
    <property type="taxonomic scope" value="Bacteria"/>
</dbReference>
<keyword evidence="1" id="KW-0812">Transmembrane</keyword>
<feature type="transmembrane region" description="Helical" evidence="1">
    <location>
        <begin position="141"/>
        <end position="161"/>
    </location>
</feature>
<dbReference type="RefSeq" id="WP_015882223.1">
    <property type="nucleotide sequence ID" value="NC_012669.1"/>
</dbReference>
<feature type="transmembrane region" description="Helical" evidence="1">
    <location>
        <begin position="173"/>
        <end position="193"/>
    </location>
</feature>
<accession>C5C470</accession>
<dbReference type="AlphaFoldDB" id="C5C470"/>
<protein>
    <submittedName>
        <fullName evidence="2">Uncharacterized protein</fullName>
    </submittedName>
</protein>
<evidence type="ECO:0000313" key="3">
    <source>
        <dbReference type="Proteomes" id="UP000007962"/>
    </source>
</evidence>
<evidence type="ECO:0000256" key="1">
    <source>
        <dbReference type="SAM" id="Phobius"/>
    </source>
</evidence>
<dbReference type="EMBL" id="CP001618">
    <property type="protein sequence ID" value="ACQ79983.1"/>
    <property type="molecule type" value="Genomic_DNA"/>
</dbReference>
<dbReference type="HOGENOM" id="CLU_1253810_0_0_11"/>
<evidence type="ECO:0000313" key="2">
    <source>
        <dbReference type="EMBL" id="ACQ79983.1"/>
    </source>
</evidence>
<feature type="transmembrane region" description="Helical" evidence="1">
    <location>
        <begin position="86"/>
        <end position="110"/>
    </location>
</feature>